<dbReference type="EMBL" id="HBGW01081366">
    <property type="protein sequence ID" value="CAD9633830.1"/>
    <property type="molecule type" value="Transcribed_RNA"/>
</dbReference>
<dbReference type="AlphaFoldDB" id="A0A6U6TAI9"/>
<proteinExistence type="predicted"/>
<organism evidence="2">
    <name type="scientific">Zooxanthella nutricula</name>
    <dbReference type="NCBI Taxonomy" id="1333877"/>
    <lineage>
        <taxon>Eukaryota</taxon>
        <taxon>Sar</taxon>
        <taxon>Alveolata</taxon>
        <taxon>Dinophyceae</taxon>
        <taxon>Peridiniales</taxon>
        <taxon>Peridiniales incertae sedis</taxon>
        <taxon>Zooxanthella</taxon>
    </lineage>
</organism>
<protein>
    <submittedName>
        <fullName evidence="2">Uncharacterized protein</fullName>
    </submittedName>
</protein>
<sequence length="259" mass="26733">MAGNGLQHLLGRRHIRDRRVGNSGEDSDLDCSCVQDLTEAWSEPSSLQQQWDDAVAAKAAAAAELSAVQSKMAALRSAEAAALQRLQDSTAQVAALLKVVEDIAKGPSRAASSAALQADPFGGRPRLKLKKRGEAVAEAMVKAAAGDAAKAGEAGAAQPVATQPAGFTLFALPFACGDGPAFDAAAARTTTWHETAPQPAAQQATVQQATEEPHAAQQAGAAQAAVHSGWGKDPMPRRPKLMLKPRTAAPLGLSTTHAR</sequence>
<evidence type="ECO:0000256" key="1">
    <source>
        <dbReference type="SAM" id="MobiDB-lite"/>
    </source>
</evidence>
<accession>A0A6U6TAI9</accession>
<gene>
    <name evidence="2" type="ORF">BRAN1462_LOCUS51652</name>
</gene>
<feature type="region of interest" description="Disordered" evidence="1">
    <location>
        <begin position="189"/>
        <end position="259"/>
    </location>
</feature>
<name>A0A6U6TAI9_9DINO</name>
<reference evidence="2" key="1">
    <citation type="submission" date="2021-01" db="EMBL/GenBank/DDBJ databases">
        <authorList>
            <person name="Corre E."/>
            <person name="Pelletier E."/>
            <person name="Niang G."/>
            <person name="Scheremetjew M."/>
            <person name="Finn R."/>
            <person name="Kale V."/>
            <person name="Holt S."/>
            <person name="Cochrane G."/>
            <person name="Meng A."/>
            <person name="Brown T."/>
            <person name="Cohen L."/>
        </authorList>
    </citation>
    <scope>NUCLEOTIDE SEQUENCE</scope>
    <source>
        <strain evidence="2">RCC3387</strain>
    </source>
</reference>
<evidence type="ECO:0000313" key="2">
    <source>
        <dbReference type="EMBL" id="CAD9633830.1"/>
    </source>
</evidence>
<feature type="compositionally biased region" description="Low complexity" evidence="1">
    <location>
        <begin position="194"/>
        <end position="225"/>
    </location>
</feature>